<comment type="caution">
    <text evidence="4">The sequence shown here is derived from an EMBL/GenBank/DDBJ whole genome shotgun (WGS) entry which is preliminary data.</text>
</comment>
<dbReference type="Proteomes" id="UP001596233">
    <property type="component" value="Unassembled WGS sequence"/>
</dbReference>
<dbReference type="RefSeq" id="WP_379232152.1">
    <property type="nucleotide sequence ID" value="NZ_JBHSTE010000002.1"/>
</dbReference>
<sequence>MSNPRLFIAVPVSDQVRDVLDNWARTHKKKQPFRKWTHPSDYHITLQFLGETAEQRIPDIISSLQQVKSDRFMLSIGRIGVFGPKGNPRILWASAENPENALKELQQQVSEHMALLGYEQEKREFRAHITLARDYKGDSNFQLSELAELEGVLQWQVDRLELMSSQLGSTPMYRALHTFDL</sequence>
<comment type="catalytic activity">
    <reaction evidence="2">
        <text>a 3'-end 2',3'-cyclophospho-ribonucleotide-RNA + H2O = a 3'-end 2'-phospho-ribonucleotide-RNA + H(+)</text>
        <dbReference type="Rhea" id="RHEA:11828"/>
        <dbReference type="Rhea" id="RHEA-COMP:10464"/>
        <dbReference type="Rhea" id="RHEA-COMP:17353"/>
        <dbReference type="ChEBI" id="CHEBI:15377"/>
        <dbReference type="ChEBI" id="CHEBI:15378"/>
        <dbReference type="ChEBI" id="CHEBI:83064"/>
        <dbReference type="ChEBI" id="CHEBI:173113"/>
        <dbReference type="EC" id="3.1.4.58"/>
    </reaction>
</comment>
<feature type="active site" description="Proton donor" evidence="2">
    <location>
        <position position="43"/>
    </location>
</feature>
<feature type="short sequence motif" description="HXTX 1" evidence="2">
    <location>
        <begin position="43"/>
        <end position="46"/>
    </location>
</feature>
<feature type="domain" description="Phosphoesterase HXTX" evidence="3">
    <location>
        <begin position="10"/>
        <end position="92"/>
    </location>
</feature>
<evidence type="ECO:0000313" key="5">
    <source>
        <dbReference type="Proteomes" id="UP001596233"/>
    </source>
</evidence>
<dbReference type="EMBL" id="JBHSTE010000002">
    <property type="protein sequence ID" value="MFC6332121.1"/>
    <property type="molecule type" value="Genomic_DNA"/>
</dbReference>
<keyword evidence="5" id="KW-1185">Reference proteome</keyword>
<evidence type="ECO:0000256" key="2">
    <source>
        <dbReference type="HAMAP-Rule" id="MF_01940"/>
    </source>
</evidence>
<dbReference type="Pfam" id="PF02834">
    <property type="entry name" value="LigT_PEase"/>
    <property type="match status" value="2"/>
</dbReference>
<dbReference type="InterPro" id="IPR009097">
    <property type="entry name" value="Cyclic_Pdiesterase"/>
</dbReference>
<dbReference type="HAMAP" id="MF_01940">
    <property type="entry name" value="RNA_CPDase"/>
    <property type="match status" value="1"/>
</dbReference>
<gene>
    <name evidence="4" type="primary">thpR</name>
    <name evidence="4" type="ORF">ACFP56_05755</name>
</gene>
<feature type="domain" description="Phosphoesterase HXTX" evidence="3">
    <location>
        <begin position="97"/>
        <end position="173"/>
    </location>
</feature>
<feature type="active site" description="Proton acceptor" evidence="2">
    <location>
        <position position="128"/>
    </location>
</feature>
<accession>A0ABW1V0Z4</accession>
<dbReference type="PANTHER" id="PTHR35561:SF1">
    <property type="entry name" value="RNA 2',3'-CYCLIC PHOSPHODIESTERASE"/>
    <property type="match status" value="1"/>
</dbReference>
<evidence type="ECO:0000259" key="3">
    <source>
        <dbReference type="Pfam" id="PF02834"/>
    </source>
</evidence>
<dbReference type="EC" id="3.1.4.58" evidence="2"/>
<protein>
    <recommendedName>
        <fullName evidence="2">RNA 2',3'-cyclic phosphodiesterase</fullName>
        <shortName evidence="2">RNA 2',3'-CPDase</shortName>
        <ecNumber evidence="2">3.1.4.58</ecNumber>
    </recommendedName>
</protein>
<organism evidence="4 5">
    <name type="scientific">Paenibacillus septentrionalis</name>
    <dbReference type="NCBI Taxonomy" id="429342"/>
    <lineage>
        <taxon>Bacteria</taxon>
        <taxon>Bacillati</taxon>
        <taxon>Bacillota</taxon>
        <taxon>Bacilli</taxon>
        <taxon>Bacillales</taxon>
        <taxon>Paenibacillaceae</taxon>
        <taxon>Paenibacillus</taxon>
    </lineage>
</organism>
<evidence type="ECO:0000313" key="4">
    <source>
        <dbReference type="EMBL" id="MFC6332121.1"/>
    </source>
</evidence>
<dbReference type="PANTHER" id="PTHR35561">
    <property type="entry name" value="RNA 2',3'-CYCLIC PHOSPHODIESTERASE"/>
    <property type="match status" value="1"/>
</dbReference>
<name>A0ABW1V0Z4_9BACL</name>
<proteinExistence type="inferred from homology"/>
<dbReference type="InterPro" id="IPR014051">
    <property type="entry name" value="Phosphoesterase_HXTX"/>
</dbReference>
<dbReference type="InterPro" id="IPR004175">
    <property type="entry name" value="RNA_CPDase"/>
</dbReference>
<evidence type="ECO:0000256" key="1">
    <source>
        <dbReference type="ARBA" id="ARBA00022801"/>
    </source>
</evidence>
<feature type="short sequence motif" description="HXTX 2" evidence="2">
    <location>
        <begin position="128"/>
        <end position="131"/>
    </location>
</feature>
<dbReference type="SUPFAM" id="SSF55144">
    <property type="entry name" value="LigT-like"/>
    <property type="match status" value="1"/>
</dbReference>
<reference evidence="5" key="1">
    <citation type="journal article" date="2019" name="Int. J. Syst. Evol. Microbiol.">
        <title>The Global Catalogue of Microorganisms (GCM) 10K type strain sequencing project: providing services to taxonomists for standard genome sequencing and annotation.</title>
        <authorList>
            <consortium name="The Broad Institute Genomics Platform"/>
            <consortium name="The Broad Institute Genome Sequencing Center for Infectious Disease"/>
            <person name="Wu L."/>
            <person name="Ma J."/>
        </authorList>
    </citation>
    <scope>NUCLEOTIDE SEQUENCE [LARGE SCALE GENOMIC DNA]</scope>
    <source>
        <strain evidence="5">PCU 280</strain>
    </source>
</reference>
<dbReference type="Gene3D" id="3.90.1140.10">
    <property type="entry name" value="Cyclic phosphodiesterase"/>
    <property type="match status" value="1"/>
</dbReference>
<keyword evidence="1 2" id="KW-0378">Hydrolase</keyword>
<comment type="similarity">
    <text evidence="2">Belongs to the 2H phosphoesterase superfamily. ThpR family.</text>
</comment>
<comment type="function">
    <text evidence="2">Hydrolyzes RNA 2',3'-cyclic phosphodiester to an RNA 2'-phosphomonoester.</text>
</comment>
<dbReference type="NCBIfam" id="TIGR02258">
    <property type="entry name" value="2_5_ligase"/>
    <property type="match status" value="1"/>
</dbReference>